<dbReference type="EMBL" id="KZ857445">
    <property type="protein sequence ID" value="RDX44803.1"/>
    <property type="molecule type" value="Genomic_DNA"/>
</dbReference>
<dbReference type="Pfam" id="PF12937">
    <property type="entry name" value="F-box-like"/>
    <property type="match status" value="1"/>
</dbReference>
<proteinExistence type="predicted"/>
<reference evidence="2 3" key="1">
    <citation type="journal article" date="2018" name="Biotechnol. Biofuels">
        <title>Integrative visual omics of the white-rot fungus Polyporus brumalis exposes the biotechnological potential of its oxidative enzymes for delignifying raw plant biomass.</title>
        <authorList>
            <person name="Miyauchi S."/>
            <person name="Rancon A."/>
            <person name="Drula E."/>
            <person name="Hage H."/>
            <person name="Chaduli D."/>
            <person name="Favel A."/>
            <person name="Grisel S."/>
            <person name="Henrissat B."/>
            <person name="Herpoel-Gimbert I."/>
            <person name="Ruiz-Duenas F.J."/>
            <person name="Chevret D."/>
            <person name="Hainaut M."/>
            <person name="Lin J."/>
            <person name="Wang M."/>
            <person name="Pangilinan J."/>
            <person name="Lipzen A."/>
            <person name="Lesage-Meessen L."/>
            <person name="Navarro D."/>
            <person name="Riley R."/>
            <person name="Grigoriev I.V."/>
            <person name="Zhou S."/>
            <person name="Raouche S."/>
            <person name="Rosso M.N."/>
        </authorList>
    </citation>
    <scope>NUCLEOTIDE SEQUENCE [LARGE SCALE GENOMIC DNA]</scope>
    <source>
        <strain evidence="2 3">BRFM 1820</strain>
    </source>
</reference>
<sequence length="584" mass="64489">MASLMSLESVRVPIYGHGFSAENVCSQVQKSVDSVADLLSALREHLNTFNRVHRLPPELLSLIFEMIAHIPNRHEDIFNFDKLTSEEYTRARPPSSGIATIAHVCKRWRAVALSTPSLWTYVSALPGSDQFRAYVERSLSLPLSVSVGTDAPHLQESLSSVGPRLRRLDLAINGSVEDDIHTSVLRIEAPSVRCATLMCSPECSSEVLEVVVSLEVEWVELFGQRKSSLEALALSLATNWLPSNTFTQLTHLVLSCNPDILSTSRTGLLTLLANAPRLEFLHILRLWYSGTDGMTVALDHLRSLVFDSTHWDSVLPFFARLLIPAATPVAVLNAPPMAVAPLSPPLDSSSSVTSLAIYSKGSTLQINAKSALRDYLLHGESDCDGFYKFDDIVCSLHDLLSLSTVTSLTLSHGDVDVVPLLQHFHQVSDLELHSSGSPHGRTTVQEVLQSVESDGWLPALSSFTLRVHGPITYEISILGAAAQMLRTRARMDPGHPVRRVVVQLCDRARDPAARVAYESDKIRANFAPHVEEFEVREVPRPTGQPKRWMVEGAEKYWTLYDRAKPEYLGPWHSGDSSGGWTDGR</sequence>
<dbReference type="Gene3D" id="1.20.1280.50">
    <property type="match status" value="1"/>
</dbReference>
<organism evidence="2 3">
    <name type="scientific">Lentinus brumalis</name>
    <dbReference type="NCBI Taxonomy" id="2498619"/>
    <lineage>
        <taxon>Eukaryota</taxon>
        <taxon>Fungi</taxon>
        <taxon>Dikarya</taxon>
        <taxon>Basidiomycota</taxon>
        <taxon>Agaricomycotina</taxon>
        <taxon>Agaricomycetes</taxon>
        <taxon>Polyporales</taxon>
        <taxon>Polyporaceae</taxon>
        <taxon>Lentinus</taxon>
    </lineage>
</organism>
<keyword evidence="3" id="KW-1185">Reference proteome</keyword>
<dbReference type="OrthoDB" id="2731171at2759"/>
<accession>A0A371CWY4</accession>
<name>A0A371CWY4_9APHY</name>
<dbReference type="Proteomes" id="UP000256964">
    <property type="component" value="Unassembled WGS sequence"/>
</dbReference>
<dbReference type="InterPro" id="IPR001810">
    <property type="entry name" value="F-box_dom"/>
</dbReference>
<gene>
    <name evidence="2" type="ORF">OH76DRAFT_1408726</name>
</gene>
<evidence type="ECO:0000259" key="1">
    <source>
        <dbReference type="Pfam" id="PF12937"/>
    </source>
</evidence>
<dbReference type="STRING" id="139420.A0A371CWY4"/>
<evidence type="ECO:0000313" key="2">
    <source>
        <dbReference type="EMBL" id="RDX44803.1"/>
    </source>
</evidence>
<feature type="domain" description="F-box" evidence="1">
    <location>
        <begin position="53"/>
        <end position="122"/>
    </location>
</feature>
<dbReference type="AlphaFoldDB" id="A0A371CWY4"/>
<dbReference type="SUPFAM" id="SSF52047">
    <property type="entry name" value="RNI-like"/>
    <property type="match status" value="1"/>
</dbReference>
<protein>
    <recommendedName>
        <fullName evidence="1">F-box domain-containing protein</fullName>
    </recommendedName>
</protein>
<evidence type="ECO:0000313" key="3">
    <source>
        <dbReference type="Proteomes" id="UP000256964"/>
    </source>
</evidence>